<dbReference type="EMBL" id="AFBN01000115">
    <property type="protein sequence ID" value="EGF49349.1"/>
    <property type="molecule type" value="Genomic_DNA"/>
</dbReference>
<gene>
    <name evidence="1" type="ORF">HMPREF9446_03985</name>
</gene>
<name>F3PYS9_9BACE</name>
<dbReference type="HOGENOM" id="CLU_3336786_0_0_10"/>
<dbReference type="AlphaFoldDB" id="F3PYS9"/>
<protein>
    <submittedName>
        <fullName evidence="1">Uncharacterized protein</fullName>
    </submittedName>
</protein>
<dbReference type="Proteomes" id="UP000003416">
    <property type="component" value="Unassembled WGS sequence"/>
</dbReference>
<feature type="non-terminal residue" evidence="1">
    <location>
        <position position="1"/>
    </location>
</feature>
<comment type="caution">
    <text evidence="1">The sequence shown here is derived from an EMBL/GenBank/DDBJ whole genome shotgun (WGS) entry which is preliminary data.</text>
</comment>
<evidence type="ECO:0000313" key="2">
    <source>
        <dbReference type="Proteomes" id="UP000003416"/>
    </source>
</evidence>
<organism evidence="1 2">
    <name type="scientific">Bacteroides fluxus YIT 12057</name>
    <dbReference type="NCBI Taxonomy" id="763034"/>
    <lineage>
        <taxon>Bacteria</taxon>
        <taxon>Pseudomonadati</taxon>
        <taxon>Bacteroidota</taxon>
        <taxon>Bacteroidia</taxon>
        <taxon>Bacteroidales</taxon>
        <taxon>Bacteroidaceae</taxon>
        <taxon>Bacteroides</taxon>
    </lineage>
</organism>
<proteinExistence type="predicted"/>
<evidence type="ECO:0000313" key="1">
    <source>
        <dbReference type="EMBL" id="EGF49349.1"/>
    </source>
</evidence>
<sequence length="48" mass="5700">EAINEPVTSEKRFLDVRFLNTLYPLFTYYAIFPEKAYRITNPTTDRKG</sequence>
<reference evidence="1 2" key="1">
    <citation type="submission" date="2011-02" db="EMBL/GenBank/DDBJ databases">
        <authorList>
            <person name="Weinstock G."/>
            <person name="Sodergren E."/>
            <person name="Clifton S."/>
            <person name="Fulton L."/>
            <person name="Fulton B."/>
            <person name="Courtney L."/>
            <person name="Fronick C."/>
            <person name="Harrison M."/>
            <person name="Strong C."/>
            <person name="Farmer C."/>
            <person name="Delahaunty K."/>
            <person name="Markovic C."/>
            <person name="Hall O."/>
            <person name="Minx P."/>
            <person name="Tomlinson C."/>
            <person name="Mitreva M."/>
            <person name="Hou S."/>
            <person name="Chen J."/>
            <person name="Wollam A."/>
            <person name="Pepin K.H."/>
            <person name="Johnson M."/>
            <person name="Bhonagiri V."/>
            <person name="Zhang X."/>
            <person name="Suruliraj S."/>
            <person name="Warren W."/>
            <person name="Chinwalla A."/>
            <person name="Mardis E.R."/>
            <person name="Wilson R.K."/>
        </authorList>
    </citation>
    <scope>NUCLEOTIDE SEQUENCE [LARGE SCALE GENOMIC DNA]</scope>
    <source>
        <strain evidence="1 2">YIT 12057</strain>
    </source>
</reference>
<keyword evidence="2" id="KW-1185">Reference proteome</keyword>
<accession>F3PYS9</accession>